<protein>
    <recommendedName>
        <fullName evidence="4">Four helix bundle sensory module for signal transduction</fullName>
    </recommendedName>
</protein>
<gene>
    <name evidence="2" type="ORF">SAMN04244553_0909</name>
</gene>
<keyword evidence="1" id="KW-1133">Transmembrane helix</keyword>
<feature type="transmembrane region" description="Helical" evidence="1">
    <location>
        <begin position="400"/>
        <end position="419"/>
    </location>
</feature>
<feature type="transmembrane region" description="Helical" evidence="1">
    <location>
        <begin position="25"/>
        <end position="46"/>
    </location>
</feature>
<dbReference type="AlphaFoldDB" id="A0A285KWP6"/>
<accession>A0A285KWP6</accession>
<dbReference type="RefSeq" id="WP_245909859.1">
    <property type="nucleotide sequence ID" value="NZ_JAMTCV010000002.1"/>
</dbReference>
<feature type="transmembrane region" description="Helical" evidence="1">
    <location>
        <begin position="231"/>
        <end position="256"/>
    </location>
</feature>
<evidence type="ECO:0008006" key="4">
    <source>
        <dbReference type="Google" id="ProtNLM"/>
    </source>
</evidence>
<keyword evidence="1" id="KW-0812">Transmembrane</keyword>
<proteinExistence type="predicted"/>
<dbReference type="STRING" id="1379680.GCA_001612615_00112"/>
<keyword evidence="3" id="KW-1185">Reference proteome</keyword>
<reference evidence="2 3" key="1">
    <citation type="submission" date="2017-09" db="EMBL/GenBank/DDBJ databases">
        <authorList>
            <person name="Ehlers B."/>
            <person name="Leendertz F.H."/>
        </authorList>
    </citation>
    <scope>NUCLEOTIDE SEQUENCE [LARGE SCALE GENOMIC DNA]</scope>
    <source>
        <strain evidence="2 3">DSM 45537</strain>
    </source>
</reference>
<evidence type="ECO:0000313" key="2">
    <source>
        <dbReference type="EMBL" id="SNY77080.1"/>
    </source>
</evidence>
<dbReference type="Proteomes" id="UP000219565">
    <property type="component" value="Unassembled WGS sequence"/>
</dbReference>
<evidence type="ECO:0000256" key="1">
    <source>
        <dbReference type="SAM" id="Phobius"/>
    </source>
</evidence>
<feature type="transmembrane region" description="Helical" evidence="1">
    <location>
        <begin position="193"/>
        <end position="219"/>
    </location>
</feature>
<sequence length="423" mass="44235">MGPRLPATARDGAAWVRRFARTTPGLIGALALATMALCLLAGFTGANQLSGKLDRRDAALARTEPLAYAAQNLYVSLSAADAAAAEAFLTGGIETPQVRARYQQALADAADALAQATAGASDERTRRIVAAISAELPAYTGLVETARANNRQGFPVGSAYLREASEVMQDSLLKNAEELSAVRFAAVHEDQRAIGALPFTTITALLLVLFACGAGSFVLLRRTNRRVNPGLVAAAAATGVALLWTVLATSVAATALETGDDGAAVRFQTLAEARILAQQARTAETLQLITRGDIAAGEETFTRHTAALRDRLVTVTGPDSPAALRFEGWTAGHRRQLAAYQAADYPAAVDQAIGAGPETSATRFAQLDESLLADVQRVRSDLRGGVDAAGDALSWSPSGVLLLMLFAAGAAVVGLWPRLKEFL</sequence>
<dbReference type="EMBL" id="OBEG01000001">
    <property type="protein sequence ID" value="SNY77080.1"/>
    <property type="molecule type" value="Genomic_DNA"/>
</dbReference>
<keyword evidence="1" id="KW-0472">Membrane</keyword>
<evidence type="ECO:0000313" key="3">
    <source>
        <dbReference type="Proteomes" id="UP000219565"/>
    </source>
</evidence>
<name>A0A285KWP6_9NOCA</name>
<organism evidence="2 3">
    <name type="scientific">Nocardia amikacinitolerans</name>
    <dbReference type="NCBI Taxonomy" id="756689"/>
    <lineage>
        <taxon>Bacteria</taxon>
        <taxon>Bacillati</taxon>
        <taxon>Actinomycetota</taxon>
        <taxon>Actinomycetes</taxon>
        <taxon>Mycobacteriales</taxon>
        <taxon>Nocardiaceae</taxon>
        <taxon>Nocardia</taxon>
    </lineage>
</organism>